<sequence length="120" mass="13429">MENKVLICDDDEGILDLLTLVLAAKKINAVTERNSANIFEKITQEQPSVVILDLWMPVLSGEQIVKKLKLNAQTKDLPVIIFSASIDGKKIAHDAGADEFLEKPFDLKKLLDKVNVHLRH</sequence>
<dbReference type="PANTHER" id="PTHR44591">
    <property type="entry name" value="STRESS RESPONSE REGULATOR PROTEIN 1"/>
    <property type="match status" value="1"/>
</dbReference>
<evidence type="ECO:0000313" key="5">
    <source>
        <dbReference type="EMBL" id="MBG9376325.1"/>
    </source>
</evidence>
<evidence type="ECO:0000259" key="4">
    <source>
        <dbReference type="PROSITE" id="PS50110"/>
    </source>
</evidence>
<feature type="domain" description="Response regulatory" evidence="4">
    <location>
        <begin position="4"/>
        <end position="118"/>
    </location>
</feature>
<dbReference type="GO" id="GO:0000160">
    <property type="term" value="P:phosphorelay signal transduction system"/>
    <property type="evidence" value="ECO:0007669"/>
    <property type="project" value="UniProtKB-KW"/>
</dbReference>
<proteinExistence type="predicted"/>
<dbReference type="RefSeq" id="WP_196990339.1">
    <property type="nucleotide sequence ID" value="NZ_JADWYR010000001.1"/>
</dbReference>
<dbReference type="PROSITE" id="PS50110">
    <property type="entry name" value="RESPONSE_REGULATORY"/>
    <property type="match status" value="1"/>
</dbReference>
<dbReference type="InterPro" id="IPR050595">
    <property type="entry name" value="Bact_response_regulator"/>
</dbReference>
<dbReference type="SMART" id="SM00448">
    <property type="entry name" value="REC"/>
    <property type="match status" value="1"/>
</dbReference>
<evidence type="ECO:0000256" key="1">
    <source>
        <dbReference type="ARBA" id="ARBA00022553"/>
    </source>
</evidence>
<evidence type="ECO:0000256" key="3">
    <source>
        <dbReference type="PROSITE-ProRule" id="PRU00169"/>
    </source>
</evidence>
<comment type="caution">
    <text evidence="5">The sequence shown here is derived from an EMBL/GenBank/DDBJ whole genome shotgun (WGS) entry which is preliminary data.</text>
</comment>
<dbReference type="EMBL" id="JADWYR010000001">
    <property type="protein sequence ID" value="MBG9376325.1"/>
    <property type="molecule type" value="Genomic_DNA"/>
</dbReference>
<organism evidence="5 6">
    <name type="scientific">Panacibacter microcysteis</name>
    <dbReference type="NCBI Taxonomy" id="2793269"/>
    <lineage>
        <taxon>Bacteria</taxon>
        <taxon>Pseudomonadati</taxon>
        <taxon>Bacteroidota</taxon>
        <taxon>Chitinophagia</taxon>
        <taxon>Chitinophagales</taxon>
        <taxon>Chitinophagaceae</taxon>
        <taxon>Panacibacter</taxon>
    </lineage>
</organism>
<dbReference type="AlphaFoldDB" id="A0A931E6S9"/>
<keyword evidence="2" id="KW-0902">Two-component regulatory system</keyword>
<gene>
    <name evidence="5" type="ORF">I5907_08775</name>
</gene>
<dbReference type="PANTHER" id="PTHR44591:SF14">
    <property type="entry name" value="PROTEIN PILG"/>
    <property type="match status" value="1"/>
</dbReference>
<dbReference type="Gene3D" id="3.40.50.2300">
    <property type="match status" value="1"/>
</dbReference>
<name>A0A931E6S9_9BACT</name>
<feature type="modified residue" description="4-aspartylphosphate" evidence="3">
    <location>
        <position position="53"/>
    </location>
</feature>
<evidence type="ECO:0000256" key="2">
    <source>
        <dbReference type="ARBA" id="ARBA00023012"/>
    </source>
</evidence>
<dbReference type="Pfam" id="PF00072">
    <property type="entry name" value="Response_reg"/>
    <property type="match status" value="1"/>
</dbReference>
<dbReference type="InterPro" id="IPR011006">
    <property type="entry name" value="CheY-like_superfamily"/>
</dbReference>
<dbReference type="SUPFAM" id="SSF52172">
    <property type="entry name" value="CheY-like"/>
    <property type="match status" value="1"/>
</dbReference>
<protein>
    <submittedName>
        <fullName evidence="5">Response regulator transcription factor</fullName>
    </submittedName>
</protein>
<dbReference type="InterPro" id="IPR001789">
    <property type="entry name" value="Sig_transdc_resp-reg_receiver"/>
</dbReference>
<reference evidence="5" key="1">
    <citation type="submission" date="2020-11" db="EMBL/GenBank/DDBJ databases">
        <title>Bacterial whole genome sequence for Panacibacter sp. DH6.</title>
        <authorList>
            <person name="Le V."/>
            <person name="Ko S."/>
            <person name="Ahn C.-Y."/>
            <person name="Oh H.-M."/>
        </authorList>
    </citation>
    <scope>NUCLEOTIDE SEQUENCE</scope>
    <source>
        <strain evidence="5">DH6</strain>
    </source>
</reference>
<keyword evidence="6" id="KW-1185">Reference proteome</keyword>
<dbReference type="Proteomes" id="UP000628448">
    <property type="component" value="Unassembled WGS sequence"/>
</dbReference>
<evidence type="ECO:0000313" key="6">
    <source>
        <dbReference type="Proteomes" id="UP000628448"/>
    </source>
</evidence>
<keyword evidence="1 3" id="KW-0597">Phosphoprotein</keyword>
<accession>A0A931E6S9</accession>